<keyword evidence="2 6" id="KW-0812">Transmembrane</keyword>
<dbReference type="GO" id="GO:0016020">
    <property type="term" value="C:membrane"/>
    <property type="evidence" value="ECO:0007669"/>
    <property type="project" value="UniProtKB-SubCell"/>
</dbReference>
<feature type="transmembrane region" description="Helical" evidence="6">
    <location>
        <begin position="45"/>
        <end position="66"/>
    </location>
</feature>
<evidence type="ECO:0000256" key="2">
    <source>
        <dbReference type="ARBA" id="ARBA00022692"/>
    </source>
</evidence>
<evidence type="ECO:0000313" key="7">
    <source>
        <dbReference type="EMBL" id="CEM14712.1"/>
    </source>
</evidence>
<feature type="transmembrane region" description="Helical" evidence="6">
    <location>
        <begin position="162"/>
        <end position="182"/>
    </location>
</feature>
<proteinExistence type="predicted"/>
<evidence type="ECO:0000256" key="5">
    <source>
        <dbReference type="SAM" id="MobiDB-lite"/>
    </source>
</evidence>
<feature type="compositionally biased region" description="Low complexity" evidence="5">
    <location>
        <begin position="479"/>
        <end position="491"/>
    </location>
</feature>
<dbReference type="AlphaFoldDB" id="A0A0G4FLB4"/>
<feature type="transmembrane region" description="Helical" evidence="6">
    <location>
        <begin position="6"/>
        <end position="24"/>
    </location>
</feature>
<feature type="compositionally biased region" description="Basic and acidic residues" evidence="5">
    <location>
        <begin position="402"/>
        <end position="411"/>
    </location>
</feature>
<dbReference type="SMART" id="SM01417">
    <property type="entry name" value="Solute_trans_a"/>
    <property type="match status" value="1"/>
</dbReference>
<feature type="region of interest" description="Disordered" evidence="5">
    <location>
        <begin position="389"/>
        <end position="425"/>
    </location>
</feature>
<reference evidence="7" key="1">
    <citation type="submission" date="2014-11" db="EMBL/GenBank/DDBJ databases">
        <authorList>
            <person name="Otto D Thomas"/>
            <person name="Naeem Raeece"/>
        </authorList>
    </citation>
    <scope>NUCLEOTIDE SEQUENCE</scope>
</reference>
<keyword evidence="3 6" id="KW-1133">Transmembrane helix</keyword>
<feature type="region of interest" description="Disordered" evidence="5">
    <location>
        <begin position="479"/>
        <end position="513"/>
    </location>
</feature>
<feature type="region of interest" description="Disordered" evidence="5">
    <location>
        <begin position="345"/>
        <end position="376"/>
    </location>
</feature>
<evidence type="ECO:0000256" key="3">
    <source>
        <dbReference type="ARBA" id="ARBA00022989"/>
    </source>
</evidence>
<feature type="transmembrane region" description="Helical" evidence="6">
    <location>
        <begin position="202"/>
        <end position="223"/>
    </location>
</feature>
<evidence type="ECO:0000256" key="1">
    <source>
        <dbReference type="ARBA" id="ARBA00004141"/>
    </source>
</evidence>
<gene>
    <name evidence="7" type="ORF">Cvel_17574</name>
</gene>
<feature type="transmembrane region" description="Helical" evidence="6">
    <location>
        <begin position="72"/>
        <end position="93"/>
    </location>
</feature>
<keyword evidence="4 6" id="KW-0472">Membrane</keyword>
<dbReference type="Pfam" id="PF03619">
    <property type="entry name" value="Solute_trans_a"/>
    <property type="match status" value="1"/>
</dbReference>
<name>A0A0G4FLB4_9ALVE</name>
<evidence type="ECO:0000256" key="6">
    <source>
        <dbReference type="SAM" id="Phobius"/>
    </source>
</evidence>
<organism evidence="7">
    <name type="scientific">Chromera velia CCMP2878</name>
    <dbReference type="NCBI Taxonomy" id="1169474"/>
    <lineage>
        <taxon>Eukaryota</taxon>
        <taxon>Sar</taxon>
        <taxon>Alveolata</taxon>
        <taxon>Colpodellida</taxon>
        <taxon>Chromeraceae</taxon>
        <taxon>Chromera</taxon>
    </lineage>
</organism>
<dbReference type="InterPro" id="IPR005178">
    <property type="entry name" value="Ostalpha/TMEM184C"/>
</dbReference>
<protein>
    <submittedName>
        <fullName evidence="7">Uncharacterized protein</fullName>
    </submittedName>
</protein>
<dbReference type="EMBL" id="CDMZ01000455">
    <property type="protein sequence ID" value="CEM14712.1"/>
    <property type="molecule type" value="Genomic_DNA"/>
</dbReference>
<comment type="subcellular location">
    <subcellularLocation>
        <location evidence="1">Membrane</location>
        <topology evidence="1">Multi-pass membrane protein</topology>
    </subcellularLocation>
</comment>
<feature type="compositionally biased region" description="Acidic residues" evidence="5">
    <location>
        <begin position="412"/>
        <end position="422"/>
    </location>
</feature>
<sequence>MRGGGILLLILLFVSFGAWISLLIEHSQNVKNVQFQALYSRLVSLYPLMMTVAIVSALIPVSSIYLENVFSWFEVYVILAFLALLLGLGWLKVDVKEALFQKKGGGVVSCCGPRETTPEKQFAARKALIMQYAVVNPLVAIAKTVHFEVAVSRGDLGNRSRLVGTVLQLITAVSLIIAFAQLLRIYWVLKKDKRKPYEGKHVIGKVAVIKFIFGFAVLNRLVLKPLIRWGVIPTGDFICPPEAVMPSERYAQFAEVLCEDRMVNMLLTLELFVFTFLSLAFYRHVDFSTPSEVAENFPLPLPATAGEAVSSASGGKKKTNKVSSFLLAVMRFFDLSRFWRGEVEGSERERTDGGCPPPLADAGAERKEGGGTAGGLGVREERAVEVCFQEDGGASIQVEDGEERKPKREETTQAEEETESEGVGERAYHCAAGSGGRESVPQPIHAQSLPCGSLWRNLHGSSGSPRGAGEFWGSLSATVYGSSASSSSSEAQTGHRGGSGGTEGRNLMLSSVL</sequence>
<dbReference type="VEuPathDB" id="CryptoDB:Cvel_17574"/>
<dbReference type="PANTHER" id="PTHR23423">
    <property type="entry name" value="ORGANIC SOLUTE TRANSPORTER-RELATED"/>
    <property type="match status" value="1"/>
</dbReference>
<accession>A0A0G4FLB4</accession>
<evidence type="ECO:0000256" key="4">
    <source>
        <dbReference type="ARBA" id="ARBA00023136"/>
    </source>
</evidence>